<proteinExistence type="predicted"/>
<gene>
    <name evidence="2" type="ORF">H6G40_21105</name>
</gene>
<organism evidence="2 3">
    <name type="scientific">Microcystis viridis FACHB-1342</name>
    <dbReference type="NCBI Taxonomy" id="2692900"/>
    <lineage>
        <taxon>Bacteria</taxon>
        <taxon>Bacillati</taxon>
        <taxon>Cyanobacteriota</taxon>
        <taxon>Cyanophyceae</taxon>
        <taxon>Oscillatoriophycideae</taxon>
        <taxon>Chroococcales</taxon>
        <taxon>Microcystaceae</taxon>
        <taxon>Microcystis</taxon>
    </lineage>
</organism>
<dbReference type="Proteomes" id="UP000648873">
    <property type="component" value="Unassembled WGS sequence"/>
</dbReference>
<name>A0ABR8GHW6_MICVR</name>
<accession>A0ABR8GHW6</accession>
<sequence>MNFRGIFLRYLMLVLVLTPTPVLAQQTDVMIAPTQIDIVGMKGAIATRRLFVKTPQPIEGMQLIPPDLNSSDGTQILPPAAVQIPEMSPKQPQNRCQASGIERITASLEKSNEAILPVCFDLKEAPSGEFSSQLQLSYQGGQQLVPIIKPLA</sequence>
<keyword evidence="1" id="KW-0732">Signal</keyword>
<dbReference type="EMBL" id="JACJSV010000095">
    <property type="protein sequence ID" value="MBD2602649.1"/>
    <property type="molecule type" value="Genomic_DNA"/>
</dbReference>
<keyword evidence="3" id="KW-1185">Reference proteome</keyword>
<evidence type="ECO:0000313" key="2">
    <source>
        <dbReference type="EMBL" id="MBD2602649.1"/>
    </source>
</evidence>
<feature type="signal peptide" evidence="1">
    <location>
        <begin position="1"/>
        <end position="24"/>
    </location>
</feature>
<protein>
    <submittedName>
        <fullName evidence="2">Uncharacterized protein</fullName>
    </submittedName>
</protein>
<comment type="caution">
    <text evidence="2">The sequence shown here is derived from an EMBL/GenBank/DDBJ whole genome shotgun (WGS) entry which is preliminary data.</text>
</comment>
<evidence type="ECO:0000313" key="3">
    <source>
        <dbReference type="Proteomes" id="UP000648873"/>
    </source>
</evidence>
<evidence type="ECO:0000256" key="1">
    <source>
        <dbReference type="SAM" id="SignalP"/>
    </source>
</evidence>
<reference evidence="2 3" key="1">
    <citation type="journal article" date="2020" name="ISME J.">
        <title>Comparative genomics reveals insights into cyanobacterial evolution and habitat adaptation.</title>
        <authorList>
            <person name="Chen M.Y."/>
            <person name="Teng W.K."/>
            <person name="Zhao L."/>
            <person name="Hu C.X."/>
            <person name="Zhou Y.K."/>
            <person name="Han B.P."/>
            <person name="Song L.R."/>
            <person name="Shu W.S."/>
        </authorList>
    </citation>
    <scope>NUCLEOTIDE SEQUENCE [LARGE SCALE GENOMIC DNA]</scope>
    <source>
        <strain evidence="2 3">FACHB-1342</strain>
    </source>
</reference>
<feature type="chain" id="PRO_5045046752" evidence="1">
    <location>
        <begin position="25"/>
        <end position="152"/>
    </location>
</feature>